<evidence type="ECO:0000313" key="6">
    <source>
        <dbReference type="Proteomes" id="UP001652620"/>
    </source>
</evidence>
<feature type="domain" description="HTH CENPB-type" evidence="5">
    <location>
        <begin position="61"/>
        <end position="134"/>
    </location>
</feature>
<accession>A0ABM3JHA9</accession>
<dbReference type="InterPro" id="IPR050863">
    <property type="entry name" value="CenT-Element_Derived"/>
</dbReference>
<protein>
    <submittedName>
        <fullName evidence="7">Jerky protein homolog-like</fullName>
    </submittedName>
</protein>
<name>A0ABM3JHA9_BACDO</name>
<dbReference type="Gene3D" id="1.10.10.60">
    <property type="entry name" value="Homeodomain-like"/>
    <property type="match status" value="2"/>
</dbReference>
<sequence length="485" mass="54626">MAKKTKLFLTFNTKTEILEKISKGTGCSQLAKEYKVAKSTITRIKNNKSKILKAASKMHRKRKSFKAGEYPRMEKKLYDWFIKQRSKHVPIGGSSIRVKAKQLFEEMYGSSNRFNASCGWLNGFKKIFGIRLLKVCGEKLSSNPDGVPEFKNRLKKLKAELSLCDDQIYNADESGLFWKTLPDKTYVSSSEKTAPGRKIEKARVTFLACTNASGVHKLKPLVIGKAKKPRSFKNFELPVEYKNSKNAWMTASIFKEWFHHAFVPQVTRFLQKQGLPLKAVLILDNAPCHPGVEDLKSDCGSIFTIFMPPNVTPLIQPMDQNVIRLTKLHYKTNLLRSAFGKANTDEYLKNLNLKDAVCMLAHAWEQLSPVVVEKCWHPLLKDDVFNEEGANCSEDDDIPLSVLRSNTIQQQSTEYAEINNLLESIEVTFNTADLVAWVSTDDPIEDLNIVDDVAVLSSEEDEEPNEKCNITASEAVSGGGCEAMP</sequence>
<dbReference type="InterPro" id="IPR006600">
    <property type="entry name" value="HTH_CenpB_DNA-bd_dom"/>
</dbReference>
<dbReference type="Gene3D" id="3.30.420.10">
    <property type="entry name" value="Ribonuclease H-like superfamily/Ribonuclease H"/>
    <property type="match status" value="1"/>
</dbReference>
<dbReference type="Pfam" id="PF03184">
    <property type="entry name" value="DDE_1"/>
    <property type="match status" value="1"/>
</dbReference>
<dbReference type="PANTHER" id="PTHR19303">
    <property type="entry name" value="TRANSPOSON"/>
    <property type="match status" value="1"/>
</dbReference>
<reference evidence="7" key="1">
    <citation type="submission" date="2025-08" db="UniProtKB">
        <authorList>
            <consortium name="RefSeq"/>
        </authorList>
    </citation>
    <scope>IDENTIFICATION</scope>
    <source>
        <tissue evidence="7">Adult</tissue>
    </source>
</reference>
<proteinExistence type="predicted"/>
<dbReference type="Pfam" id="PF03221">
    <property type="entry name" value="HTH_Tnp_Tc5"/>
    <property type="match status" value="1"/>
</dbReference>
<evidence type="ECO:0000256" key="2">
    <source>
        <dbReference type="ARBA" id="ARBA00023125"/>
    </source>
</evidence>
<dbReference type="InterPro" id="IPR036397">
    <property type="entry name" value="RNaseH_sf"/>
</dbReference>
<dbReference type="InterPro" id="IPR009057">
    <property type="entry name" value="Homeodomain-like_sf"/>
</dbReference>
<keyword evidence="3" id="KW-0539">Nucleus</keyword>
<dbReference type="PROSITE" id="PS51253">
    <property type="entry name" value="HTH_CENPB"/>
    <property type="match status" value="1"/>
</dbReference>
<dbReference type="RefSeq" id="XP_049308623.1">
    <property type="nucleotide sequence ID" value="XM_049452666.1"/>
</dbReference>
<dbReference type="SUPFAM" id="SSF46689">
    <property type="entry name" value="Homeodomain-like"/>
    <property type="match status" value="2"/>
</dbReference>
<organism evidence="6 7">
    <name type="scientific">Bactrocera dorsalis</name>
    <name type="common">Oriental fruit fly</name>
    <name type="synonym">Dacus dorsalis</name>
    <dbReference type="NCBI Taxonomy" id="27457"/>
    <lineage>
        <taxon>Eukaryota</taxon>
        <taxon>Metazoa</taxon>
        <taxon>Ecdysozoa</taxon>
        <taxon>Arthropoda</taxon>
        <taxon>Hexapoda</taxon>
        <taxon>Insecta</taxon>
        <taxon>Pterygota</taxon>
        <taxon>Neoptera</taxon>
        <taxon>Endopterygota</taxon>
        <taxon>Diptera</taxon>
        <taxon>Brachycera</taxon>
        <taxon>Muscomorpha</taxon>
        <taxon>Tephritoidea</taxon>
        <taxon>Tephritidae</taxon>
        <taxon>Bactrocera</taxon>
        <taxon>Bactrocera</taxon>
    </lineage>
</organism>
<dbReference type="Proteomes" id="UP001652620">
    <property type="component" value="Chromosome 3"/>
</dbReference>
<dbReference type="InterPro" id="IPR004875">
    <property type="entry name" value="DDE_SF_endonuclease_dom"/>
</dbReference>
<evidence type="ECO:0000313" key="7">
    <source>
        <dbReference type="RefSeq" id="XP_049308623.1"/>
    </source>
</evidence>
<evidence type="ECO:0000256" key="4">
    <source>
        <dbReference type="SAM" id="MobiDB-lite"/>
    </source>
</evidence>
<dbReference type="PANTHER" id="PTHR19303:SF16">
    <property type="entry name" value="JERKY PROTEIN HOMOLOG-LIKE"/>
    <property type="match status" value="1"/>
</dbReference>
<gene>
    <name evidence="7" type="primary">LOC105221931</name>
</gene>
<comment type="subcellular location">
    <subcellularLocation>
        <location evidence="1">Nucleus</location>
    </subcellularLocation>
</comment>
<keyword evidence="2" id="KW-0238">DNA-binding</keyword>
<dbReference type="InterPro" id="IPR007889">
    <property type="entry name" value="HTH_Psq"/>
</dbReference>
<dbReference type="SMART" id="SM00674">
    <property type="entry name" value="CENPB"/>
    <property type="match status" value="1"/>
</dbReference>
<evidence type="ECO:0000259" key="5">
    <source>
        <dbReference type="PROSITE" id="PS51253"/>
    </source>
</evidence>
<keyword evidence="6" id="KW-1185">Reference proteome</keyword>
<dbReference type="Pfam" id="PF04218">
    <property type="entry name" value="CENP-B_N"/>
    <property type="match status" value="1"/>
</dbReference>
<evidence type="ECO:0000256" key="3">
    <source>
        <dbReference type="ARBA" id="ARBA00023242"/>
    </source>
</evidence>
<evidence type="ECO:0000256" key="1">
    <source>
        <dbReference type="ARBA" id="ARBA00004123"/>
    </source>
</evidence>
<dbReference type="GeneID" id="105221931"/>
<feature type="region of interest" description="Disordered" evidence="4">
    <location>
        <begin position="458"/>
        <end position="485"/>
    </location>
</feature>